<dbReference type="AlphaFoldDB" id="A0A1X7V5Y3"/>
<accession>A0A1X7V5Y3</accession>
<name>A0A1X7V5Y3_AMPQE</name>
<dbReference type="InParanoid" id="A0A1X7V5Y3"/>
<reference evidence="1" key="1">
    <citation type="submission" date="2017-05" db="UniProtKB">
        <authorList>
            <consortium name="EnsemblMetazoa"/>
        </authorList>
    </citation>
    <scope>IDENTIFICATION</scope>
</reference>
<organism evidence="1">
    <name type="scientific">Amphimedon queenslandica</name>
    <name type="common">Sponge</name>
    <dbReference type="NCBI Taxonomy" id="400682"/>
    <lineage>
        <taxon>Eukaryota</taxon>
        <taxon>Metazoa</taxon>
        <taxon>Porifera</taxon>
        <taxon>Demospongiae</taxon>
        <taxon>Heteroscleromorpha</taxon>
        <taxon>Haplosclerida</taxon>
        <taxon>Niphatidae</taxon>
        <taxon>Amphimedon</taxon>
    </lineage>
</organism>
<protein>
    <submittedName>
        <fullName evidence="1">Uncharacterized protein</fullName>
    </submittedName>
</protein>
<dbReference type="EnsemblMetazoa" id="Aqu2.1.35224_001">
    <property type="protein sequence ID" value="Aqu2.1.35224_001"/>
    <property type="gene ID" value="Aqu2.1.35224"/>
</dbReference>
<evidence type="ECO:0000313" key="1">
    <source>
        <dbReference type="EnsemblMetazoa" id="Aqu2.1.35224_001"/>
    </source>
</evidence>
<sequence>MLPQFQLQVLIVPFDNTPYCYWWDISYVYNSLTHQFWLLGDYPRIVPFSKNNMM</sequence>
<proteinExistence type="predicted"/>